<accession>A0ABY6J6A8</accession>
<gene>
    <name evidence="2" type="ORF">MKQ68_07270</name>
</gene>
<name>A0ABY6J6A8_9BACT</name>
<keyword evidence="1" id="KW-1133">Transmembrane helix</keyword>
<dbReference type="EMBL" id="CP107006">
    <property type="protein sequence ID" value="UYQ94891.1"/>
    <property type="molecule type" value="Genomic_DNA"/>
</dbReference>
<evidence type="ECO:0000313" key="2">
    <source>
        <dbReference type="EMBL" id="UYQ94891.1"/>
    </source>
</evidence>
<reference evidence="2" key="1">
    <citation type="submission" date="2022-10" db="EMBL/GenBank/DDBJ databases">
        <title>Chitinophaga sp. nov., isolated from soil.</title>
        <authorList>
            <person name="Jeon C.O."/>
        </authorList>
    </citation>
    <scope>NUCLEOTIDE SEQUENCE</scope>
    <source>
        <strain evidence="2">R8</strain>
    </source>
</reference>
<protein>
    <recommendedName>
        <fullName evidence="4">DUF4230 domain-containing protein</fullName>
    </recommendedName>
</protein>
<keyword evidence="1" id="KW-0812">Transmembrane</keyword>
<evidence type="ECO:0000256" key="1">
    <source>
        <dbReference type="SAM" id="Phobius"/>
    </source>
</evidence>
<dbReference type="Proteomes" id="UP001162741">
    <property type="component" value="Chromosome"/>
</dbReference>
<organism evidence="2 3">
    <name type="scientific">Chitinophaga horti</name>
    <dbReference type="NCBI Taxonomy" id="2920382"/>
    <lineage>
        <taxon>Bacteria</taxon>
        <taxon>Pseudomonadati</taxon>
        <taxon>Bacteroidota</taxon>
        <taxon>Chitinophagia</taxon>
        <taxon>Chitinophagales</taxon>
        <taxon>Chitinophagaceae</taxon>
        <taxon>Chitinophaga</taxon>
    </lineage>
</organism>
<proteinExistence type="predicted"/>
<feature type="transmembrane region" description="Helical" evidence="1">
    <location>
        <begin position="6"/>
        <end position="27"/>
    </location>
</feature>
<keyword evidence="3" id="KW-1185">Reference proteome</keyword>
<sequence length="179" mass="20102">MPFDIIVQLASNLIYIAAIIAIVYFTLKIFRNAPGKPPAAAGPKVVSRPLMDLFIECRYDVRMVQGWKYQVSTVIYPMNTDSVEQLLESHVTGIRSLSLESASFDVIQLQTPSGPLSASGLRASWLLTPVIPGNVSFRLLVEVDKLGEDPELLKVLFSDVYVRRNYARWLKWGDKKQMA</sequence>
<keyword evidence="1" id="KW-0472">Membrane</keyword>
<evidence type="ECO:0000313" key="3">
    <source>
        <dbReference type="Proteomes" id="UP001162741"/>
    </source>
</evidence>
<evidence type="ECO:0008006" key="4">
    <source>
        <dbReference type="Google" id="ProtNLM"/>
    </source>
</evidence>
<dbReference type="RefSeq" id="WP_264282711.1">
    <property type="nucleotide sequence ID" value="NZ_CP107006.1"/>
</dbReference>